<dbReference type="Proteomes" id="UP001595961">
    <property type="component" value="Unassembled WGS sequence"/>
</dbReference>
<feature type="signal peptide" evidence="4">
    <location>
        <begin position="1"/>
        <end position="20"/>
    </location>
</feature>
<protein>
    <submittedName>
        <fullName evidence="6">M28 family metallopeptidase</fullName>
        <ecNumber evidence="6">3.4.-.-</ecNumber>
    </submittedName>
</protein>
<keyword evidence="3" id="KW-0645">Protease</keyword>
<organism evidence="6 7">
    <name type="scientific">Dyella halodurans</name>
    <dbReference type="NCBI Taxonomy" id="1920171"/>
    <lineage>
        <taxon>Bacteria</taxon>
        <taxon>Pseudomonadati</taxon>
        <taxon>Pseudomonadota</taxon>
        <taxon>Gammaproteobacteria</taxon>
        <taxon>Lysobacterales</taxon>
        <taxon>Rhodanobacteraceae</taxon>
        <taxon>Dyella</taxon>
    </lineage>
</organism>
<keyword evidence="3" id="KW-0482">Metalloprotease</keyword>
<dbReference type="Gene3D" id="3.40.630.10">
    <property type="entry name" value="Zn peptidases"/>
    <property type="match status" value="1"/>
</dbReference>
<dbReference type="PANTHER" id="PTHR12147">
    <property type="entry name" value="METALLOPEPTIDASE M28 FAMILY MEMBER"/>
    <property type="match status" value="1"/>
</dbReference>
<comment type="caution">
    <text evidence="6">The sequence shown here is derived from an EMBL/GenBank/DDBJ whole genome shotgun (WGS) entry which is preliminary data.</text>
</comment>
<dbReference type="PANTHER" id="PTHR12147:SF26">
    <property type="entry name" value="PEPTIDASE M28 DOMAIN-CONTAINING PROTEIN"/>
    <property type="match status" value="1"/>
</dbReference>
<feature type="domain" description="Peptidase M28" evidence="5">
    <location>
        <begin position="116"/>
        <end position="323"/>
    </location>
</feature>
<sequence>MSRRTLCLAALITATFASQAADLPVVPREQPSLQALATAPSEAELHATIEKLVSFGTRHTLSDTKSDKRGIGAARRWVKSRFEEISRECGGCIEVVTPSQVFTGKRVPQPTEVMDVVAIKRGKGDPKRVIVMTGHLDSRVTDVMNSTSDAPGANDDASGVAALMEAARLLSKQDNDATLVFAALSGEEQGLYGGKVLADYATAQGWQVQADLNNDIVGNSHGQNGVLDNTTVRVFSEGTKSNETPEQAKYRAYHGGEVDSPSRNIARYMQQIASDYLPDLRVHMVYRTDRYSRGGDQVPFLEAGYPAVRVTEGHEDYTRQHQDLRTEKSIHYGDTVDGVDFRYLARVTALNTVTMAALSRAPAPPTGVSIEGALATDTTVHWKKVPGAAGYVVHWRDTTAPQWQYSQAVGNVDSAVIKDVVIDDWFFGVSAVSADGYQSPVVFPGDAGSFERSPAAGAPAKAGAQ</sequence>
<evidence type="ECO:0000313" key="6">
    <source>
        <dbReference type="EMBL" id="MFC4525834.1"/>
    </source>
</evidence>
<comment type="subcellular location">
    <subcellularLocation>
        <location evidence="1">Secreted</location>
    </subcellularLocation>
</comment>
<evidence type="ECO:0000256" key="1">
    <source>
        <dbReference type="ARBA" id="ARBA00004613"/>
    </source>
</evidence>
<evidence type="ECO:0000256" key="2">
    <source>
        <dbReference type="ARBA" id="ARBA00022525"/>
    </source>
</evidence>
<evidence type="ECO:0000313" key="7">
    <source>
        <dbReference type="Proteomes" id="UP001595961"/>
    </source>
</evidence>
<dbReference type="InterPro" id="IPR003961">
    <property type="entry name" value="FN3_dom"/>
</dbReference>
<dbReference type="EC" id="3.4.-.-" evidence="6"/>
<keyword evidence="7" id="KW-1185">Reference proteome</keyword>
<dbReference type="InterPro" id="IPR036116">
    <property type="entry name" value="FN3_sf"/>
</dbReference>
<dbReference type="Gene3D" id="2.60.40.10">
    <property type="entry name" value="Immunoglobulins"/>
    <property type="match status" value="1"/>
</dbReference>
<reference evidence="7" key="1">
    <citation type="journal article" date="2019" name="Int. J. Syst. Evol. Microbiol.">
        <title>The Global Catalogue of Microorganisms (GCM) 10K type strain sequencing project: providing services to taxonomists for standard genome sequencing and annotation.</title>
        <authorList>
            <consortium name="The Broad Institute Genomics Platform"/>
            <consortium name="The Broad Institute Genome Sequencing Center for Infectious Disease"/>
            <person name="Wu L."/>
            <person name="Ma J."/>
        </authorList>
    </citation>
    <scope>NUCLEOTIDE SEQUENCE [LARGE SCALE GENOMIC DNA]</scope>
    <source>
        <strain evidence="7">CCM 4481</strain>
    </source>
</reference>
<dbReference type="Pfam" id="PF04389">
    <property type="entry name" value="Peptidase_M28"/>
    <property type="match status" value="1"/>
</dbReference>
<dbReference type="EMBL" id="JBHSGA010000008">
    <property type="protein sequence ID" value="MFC4525834.1"/>
    <property type="molecule type" value="Genomic_DNA"/>
</dbReference>
<keyword evidence="6" id="KW-0378">Hydrolase</keyword>
<evidence type="ECO:0000256" key="4">
    <source>
        <dbReference type="SAM" id="SignalP"/>
    </source>
</evidence>
<dbReference type="InterPro" id="IPR013783">
    <property type="entry name" value="Ig-like_fold"/>
</dbReference>
<dbReference type="CDD" id="cd00063">
    <property type="entry name" value="FN3"/>
    <property type="match status" value="1"/>
</dbReference>
<name>A0ABV9BYL5_9GAMM</name>
<dbReference type="GO" id="GO:0016787">
    <property type="term" value="F:hydrolase activity"/>
    <property type="evidence" value="ECO:0007669"/>
    <property type="project" value="UniProtKB-KW"/>
</dbReference>
<accession>A0ABV9BYL5</accession>
<dbReference type="InterPro" id="IPR045175">
    <property type="entry name" value="M28_fam"/>
</dbReference>
<dbReference type="SUPFAM" id="SSF53187">
    <property type="entry name" value="Zn-dependent exopeptidases"/>
    <property type="match status" value="1"/>
</dbReference>
<dbReference type="SUPFAM" id="SSF49265">
    <property type="entry name" value="Fibronectin type III"/>
    <property type="match status" value="1"/>
</dbReference>
<gene>
    <name evidence="6" type="ORF">ACFO5W_04220</name>
</gene>
<evidence type="ECO:0000256" key="3">
    <source>
        <dbReference type="ARBA" id="ARBA00023049"/>
    </source>
</evidence>
<proteinExistence type="predicted"/>
<keyword evidence="4" id="KW-0732">Signal</keyword>
<dbReference type="InterPro" id="IPR007484">
    <property type="entry name" value="Peptidase_M28"/>
</dbReference>
<dbReference type="RefSeq" id="WP_266150556.1">
    <property type="nucleotide sequence ID" value="NZ_CP064028.1"/>
</dbReference>
<feature type="chain" id="PRO_5047224977" evidence="4">
    <location>
        <begin position="21"/>
        <end position="465"/>
    </location>
</feature>
<evidence type="ECO:0000259" key="5">
    <source>
        <dbReference type="Pfam" id="PF04389"/>
    </source>
</evidence>
<keyword evidence="2" id="KW-0964">Secreted</keyword>